<evidence type="ECO:0000313" key="1">
    <source>
        <dbReference type="EMBL" id="VUC26784.1"/>
    </source>
</evidence>
<dbReference type="EMBL" id="CABFNS010000755">
    <property type="protein sequence ID" value="VUC26784.1"/>
    <property type="molecule type" value="Genomic_DNA"/>
</dbReference>
<evidence type="ECO:0000313" key="2">
    <source>
        <dbReference type="Proteomes" id="UP000766486"/>
    </source>
</evidence>
<comment type="caution">
    <text evidence="1">The sequence shown here is derived from an EMBL/GenBank/DDBJ whole genome shotgun (WGS) entry which is preliminary data.</text>
</comment>
<dbReference type="Proteomes" id="UP000766486">
    <property type="component" value="Unassembled WGS sequence"/>
</dbReference>
<gene>
    <name evidence="1" type="ORF">CLO192961_LOCUS194135</name>
</gene>
<sequence>MAEERNVRMGETKFFTLKNEEKYTSTGFNSCLGVVIIGRLGGQWHLIMGHYACHEAAIADTMDMQVLEGESEKCKINNRGAAVNRIPELWRAHRHLFQDDLQAFLFRPERTDHEDMVCKLADIIRHTTGITPDRKYYSKKTALKGKARISVKAKSRHSVKIKFAE</sequence>
<accession>A0ABY6U6Q4</accession>
<name>A0ABY6U6Q4_BIOOC</name>
<protein>
    <submittedName>
        <fullName evidence="1">Uncharacterized protein</fullName>
    </submittedName>
</protein>
<organism evidence="1 2">
    <name type="scientific">Bionectria ochroleuca</name>
    <name type="common">Gliocladium roseum</name>
    <dbReference type="NCBI Taxonomy" id="29856"/>
    <lineage>
        <taxon>Eukaryota</taxon>
        <taxon>Fungi</taxon>
        <taxon>Dikarya</taxon>
        <taxon>Ascomycota</taxon>
        <taxon>Pezizomycotina</taxon>
        <taxon>Sordariomycetes</taxon>
        <taxon>Hypocreomycetidae</taxon>
        <taxon>Hypocreales</taxon>
        <taxon>Bionectriaceae</taxon>
        <taxon>Clonostachys</taxon>
    </lineage>
</organism>
<proteinExistence type="predicted"/>
<keyword evidence="2" id="KW-1185">Reference proteome</keyword>
<reference evidence="1 2" key="1">
    <citation type="submission" date="2019-06" db="EMBL/GenBank/DDBJ databases">
        <authorList>
            <person name="Broberg M."/>
        </authorList>
    </citation>
    <scope>NUCLEOTIDE SEQUENCE [LARGE SCALE GENOMIC DNA]</scope>
</reference>